<sequence length="130" mass="13903">MMSSAATIRLALGCAVPIRVLVRAVVVPTAGWRNTIRCASAMPGLPVTQPSSATAWRKDHVMPANRIPAERTPSVRCGTDGRCASACRTTRVTHGRAANRSVTSTRTVRRINRASITGASHRVRSVRCVA</sequence>
<accession>A0A2M3ZN68</accession>
<protein>
    <submittedName>
        <fullName evidence="2">Putative secreted peptide</fullName>
    </submittedName>
</protein>
<proteinExistence type="predicted"/>
<feature type="signal peptide" evidence="1">
    <location>
        <begin position="1"/>
        <end position="24"/>
    </location>
</feature>
<organism evidence="2">
    <name type="scientific">Anopheles braziliensis</name>
    <dbReference type="NCBI Taxonomy" id="58242"/>
    <lineage>
        <taxon>Eukaryota</taxon>
        <taxon>Metazoa</taxon>
        <taxon>Ecdysozoa</taxon>
        <taxon>Arthropoda</taxon>
        <taxon>Hexapoda</taxon>
        <taxon>Insecta</taxon>
        <taxon>Pterygota</taxon>
        <taxon>Neoptera</taxon>
        <taxon>Endopterygota</taxon>
        <taxon>Diptera</taxon>
        <taxon>Nematocera</taxon>
        <taxon>Culicoidea</taxon>
        <taxon>Culicidae</taxon>
        <taxon>Anophelinae</taxon>
        <taxon>Anopheles</taxon>
    </lineage>
</organism>
<dbReference type="AlphaFoldDB" id="A0A2M3ZN68"/>
<evidence type="ECO:0000313" key="2">
    <source>
        <dbReference type="EMBL" id="MBW29959.1"/>
    </source>
</evidence>
<reference evidence="2" key="1">
    <citation type="submission" date="2018-01" db="EMBL/GenBank/DDBJ databases">
        <title>An insight into the sialome of Amazonian anophelines.</title>
        <authorList>
            <person name="Ribeiro J.M."/>
            <person name="Scarpassa V."/>
            <person name="Calvo E."/>
        </authorList>
    </citation>
    <scope>NUCLEOTIDE SEQUENCE</scope>
    <source>
        <tissue evidence="2">Salivary glands</tissue>
    </source>
</reference>
<dbReference type="EMBL" id="GGFM01009208">
    <property type="protein sequence ID" value="MBW29959.1"/>
    <property type="molecule type" value="Transcribed_RNA"/>
</dbReference>
<feature type="chain" id="PRO_5014656291" evidence="1">
    <location>
        <begin position="25"/>
        <end position="130"/>
    </location>
</feature>
<name>A0A2M3ZN68_9DIPT</name>
<keyword evidence="1" id="KW-0732">Signal</keyword>
<evidence type="ECO:0000256" key="1">
    <source>
        <dbReference type="SAM" id="SignalP"/>
    </source>
</evidence>